<feature type="compositionally biased region" description="Pro residues" evidence="1">
    <location>
        <begin position="1"/>
        <end position="11"/>
    </location>
</feature>
<feature type="compositionally biased region" description="Low complexity" evidence="1">
    <location>
        <begin position="111"/>
        <end position="127"/>
    </location>
</feature>
<reference evidence="2 3" key="1">
    <citation type="journal article" date="2018" name="Nat. Ecol. Evol.">
        <title>Pezizomycetes genomes reveal the molecular basis of ectomycorrhizal truffle lifestyle.</title>
        <authorList>
            <person name="Murat C."/>
            <person name="Payen T."/>
            <person name="Noel B."/>
            <person name="Kuo A."/>
            <person name="Morin E."/>
            <person name="Chen J."/>
            <person name="Kohler A."/>
            <person name="Krizsan K."/>
            <person name="Balestrini R."/>
            <person name="Da Silva C."/>
            <person name="Montanini B."/>
            <person name="Hainaut M."/>
            <person name="Levati E."/>
            <person name="Barry K.W."/>
            <person name="Belfiori B."/>
            <person name="Cichocki N."/>
            <person name="Clum A."/>
            <person name="Dockter R.B."/>
            <person name="Fauchery L."/>
            <person name="Guy J."/>
            <person name="Iotti M."/>
            <person name="Le Tacon F."/>
            <person name="Lindquist E.A."/>
            <person name="Lipzen A."/>
            <person name="Malagnac F."/>
            <person name="Mello A."/>
            <person name="Molinier V."/>
            <person name="Miyauchi S."/>
            <person name="Poulain J."/>
            <person name="Riccioni C."/>
            <person name="Rubini A."/>
            <person name="Sitrit Y."/>
            <person name="Splivallo R."/>
            <person name="Traeger S."/>
            <person name="Wang M."/>
            <person name="Zifcakova L."/>
            <person name="Wipf D."/>
            <person name="Zambonelli A."/>
            <person name="Paolocci F."/>
            <person name="Nowrousian M."/>
            <person name="Ottonello S."/>
            <person name="Baldrian P."/>
            <person name="Spatafora J.W."/>
            <person name="Henrissat B."/>
            <person name="Nagy L.G."/>
            <person name="Aury J.M."/>
            <person name="Wincker P."/>
            <person name="Grigoriev I.V."/>
            <person name="Bonfante P."/>
            <person name="Martin F.M."/>
        </authorList>
    </citation>
    <scope>NUCLEOTIDE SEQUENCE [LARGE SCALE GENOMIC DNA]</scope>
    <source>
        <strain evidence="2 3">RN42</strain>
    </source>
</reference>
<gene>
    <name evidence="2" type="ORF">BJ508DRAFT_310582</name>
</gene>
<protein>
    <submittedName>
        <fullName evidence="2">Uncharacterized protein</fullName>
    </submittedName>
</protein>
<dbReference type="EMBL" id="ML119734">
    <property type="protein sequence ID" value="RPA76942.1"/>
    <property type="molecule type" value="Genomic_DNA"/>
</dbReference>
<feature type="region of interest" description="Disordered" evidence="1">
    <location>
        <begin position="345"/>
        <end position="377"/>
    </location>
</feature>
<feature type="region of interest" description="Disordered" evidence="1">
    <location>
        <begin position="1"/>
        <end position="29"/>
    </location>
</feature>
<sequence length="537" mass="58924">MSTPSHIPPPTSLEEPVATPKVSTSSSENRYKAIQICEQEAIIYSTDDEDRFDNYLNPIPALSVSKKLDPKGKGKAVELPDSDSNNVAPAPSETEDWFLAIPELDDPQPPTAASSSTNNTASSSGSTELLPDGFPTLRMLIDQLGEEEGRSCFDEIRQYKWGYLVESTQTAWVFETDGSLKMIGNQHDTDPVSTIVGSKVCLRISAEQFANMEVPVSYRLAHPNRMLEQTLNDVWSAQLSSFKHNLECINDCIDQLQQAASKSDAPVSIPSANQQSASDKDIPHPINAPHSLSLPEEPQTEDYDLIMQDAPSTPATTGTAIDPIRLDTPSPDARFPLPAKPPVSFYQPARQVSPKRKAVTPPPSSPEKKLKPLDLSSFGPPPLMPALTIKGLHGRIREHNPATATAGATARLAFTEESLPDDESAQIRGSNPYLTPHYTAAQLDRLDDDIITLVSSNKRLRALKARKFSSLAHHYSNLFKATMDSPEDATPAATGEVVESGIRIIDQYRKAREDLNSRMVISPLYYKLQKAYRQLQG</sequence>
<dbReference type="Proteomes" id="UP000275078">
    <property type="component" value="Unassembled WGS sequence"/>
</dbReference>
<evidence type="ECO:0000256" key="1">
    <source>
        <dbReference type="SAM" id="MobiDB-lite"/>
    </source>
</evidence>
<keyword evidence="3" id="KW-1185">Reference proteome</keyword>
<dbReference type="AlphaFoldDB" id="A0A3N4HSZ0"/>
<proteinExistence type="predicted"/>
<feature type="region of interest" description="Disordered" evidence="1">
    <location>
        <begin position="264"/>
        <end position="296"/>
    </location>
</feature>
<feature type="compositionally biased region" description="Basic and acidic residues" evidence="1">
    <location>
        <begin position="66"/>
        <end position="78"/>
    </location>
</feature>
<accession>A0A3N4HSZ0</accession>
<feature type="region of interest" description="Disordered" evidence="1">
    <location>
        <begin position="66"/>
        <end position="131"/>
    </location>
</feature>
<evidence type="ECO:0000313" key="2">
    <source>
        <dbReference type="EMBL" id="RPA76942.1"/>
    </source>
</evidence>
<organism evidence="2 3">
    <name type="scientific">Ascobolus immersus RN42</name>
    <dbReference type="NCBI Taxonomy" id="1160509"/>
    <lineage>
        <taxon>Eukaryota</taxon>
        <taxon>Fungi</taxon>
        <taxon>Dikarya</taxon>
        <taxon>Ascomycota</taxon>
        <taxon>Pezizomycotina</taxon>
        <taxon>Pezizomycetes</taxon>
        <taxon>Pezizales</taxon>
        <taxon>Ascobolaceae</taxon>
        <taxon>Ascobolus</taxon>
    </lineage>
</organism>
<evidence type="ECO:0000313" key="3">
    <source>
        <dbReference type="Proteomes" id="UP000275078"/>
    </source>
</evidence>
<name>A0A3N4HSZ0_ASCIM</name>